<sequence length="191" mass="18506">MGVSGGIVRGPAGCRAPAGTEPACARKRRTREAAGRRGDRAHRGPVPAGRFPYPRAVQVVLALIPIVAGVFVGIGGLLGWRGKLSRDTGAGLRTAATLRSDEAFAVGNRVAALPTMAAGVVGIASGLAALAMPTDAGAIVAAVIGIVGVVGLVYGGGVMGSRAAAAVPEPKPARTGCGGCGCGGGGCGATE</sequence>
<dbReference type="STRING" id="1111738.GCA_000427905_03756"/>
<comment type="caution">
    <text evidence="3">The sequence shown here is derived from an EMBL/GenBank/DDBJ whole genome shotgun (WGS) entry which is preliminary data.</text>
</comment>
<keyword evidence="2" id="KW-1133">Transmembrane helix</keyword>
<reference evidence="3" key="1">
    <citation type="submission" date="2018-05" db="EMBL/GenBank/DDBJ databases">
        <authorList>
            <person name="Lanie J.A."/>
            <person name="Ng W.-L."/>
            <person name="Kazmierczak K.M."/>
            <person name="Andrzejewski T.M."/>
            <person name="Davidsen T.M."/>
            <person name="Wayne K.J."/>
            <person name="Tettelin H."/>
            <person name="Glass J.I."/>
            <person name="Rusch D."/>
            <person name="Podicherti R."/>
            <person name="Tsui H.-C.T."/>
            <person name="Winkler M.E."/>
        </authorList>
    </citation>
    <scope>NUCLEOTIDE SEQUENCE</scope>
    <source>
        <strain evidence="3">ZC4RG45</strain>
    </source>
</reference>
<feature type="transmembrane region" description="Helical" evidence="2">
    <location>
        <begin position="56"/>
        <end position="80"/>
    </location>
</feature>
<evidence type="ECO:0008006" key="4">
    <source>
        <dbReference type="Google" id="ProtNLM"/>
    </source>
</evidence>
<evidence type="ECO:0000256" key="2">
    <source>
        <dbReference type="SAM" id="Phobius"/>
    </source>
</evidence>
<feature type="transmembrane region" description="Helical" evidence="2">
    <location>
        <begin position="110"/>
        <end position="130"/>
    </location>
</feature>
<accession>A0A2W4J7R0</accession>
<proteinExistence type="predicted"/>
<name>A0A2W4J7R0_9PSEU</name>
<dbReference type="AlphaFoldDB" id="A0A2W4J7R0"/>
<protein>
    <recommendedName>
        <fullName evidence="4">SdpI family protein</fullName>
    </recommendedName>
</protein>
<feature type="region of interest" description="Disordered" evidence="1">
    <location>
        <begin position="1"/>
        <end position="47"/>
    </location>
</feature>
<dbReference type="Pfam" id="PF13630">
    <property type="entry name" value="SdpI"/>
    <property type="match status" value="1"/>
</dbReference>
<keyword evidence="2" id="KW-0472">Membrane</keyword>
<organism evidence="3">
    <name type="scientific">Thermocrispum agreste</name>
    <dbReference type="NCBI Taxonomy" id="37925"/>
    <lineage>
        <taxon>Bacteria</taxon>
        <taxon>Bacillati</taxon>
        <taxon>Actinomycetota</taxon>
        <taxon>Actinomycetes</taxon>
        <taxon>Pseudonocardiales</taxon>
        <taxon>Pseudonocardiaceae</taxon>
        <taxon>Thermocrispum</taxon>
    </lineage>
</organism>
<dbReference type="InterPro" id="IPR025962">
    <property type="entry name" value="SdpI/YhfL"/>
</dbReference>
<dbReference type="EMBL" id="QGUI01000617">
    <property type="protein sequence ID" value="PZM94218.1"/>
    <property type="molecule type" value="Genomic_DNA"/>
</dbReference>
<keyword evidence="2" id="KW-0812">Transmembrane</keyword>
<feature type="compositionally biased region" description="Basic and acidic residues" evidence="1">
    <location>
        <begin position="31"/>
        <end position="42"/>
    </location>
</feature>
<feature type="transmembrane region" description="Helical" evidence="2">
    <location>
        <begin position="136"/>
        <end position="154"/>
    </location>
</feature>
<evidence type="ECO:0000256" key="1">
    <source>
        <dbReference type="SAM" id="MobiDB-lite"/>
    </source>
</evidence>
<evidence type="ECO:0000313" key="3">
    <source>
        <dbReference type="EMBL" id="PZM94218.1"/>
    </source>
</evidence>
<gene>
    <name evidence="3" type="ORF">DIU77_14695</name>
</gene>